<evidence type="ECO:0000256" key="9">
    <source>
        <dbReference type="ARBA" id="ARBA00022989"/>
    </source>
</evidence>
<dbReference type="GO" id="GO:0000287">
    <property type="term" value="F:magnesium ion binding"/>
    <property type="evidence" value="ECO:0007669"/>
    <property type="project" value="InterPro"/>
</dbReference>
<evidence type="ECO:0000256" key="13">
    <source>
        <dbReference type="PIRSR" id="PIRSR600715-1"/>
    </source>
</evidence>
<evidence type="ECO:0000313" key="15">
    <source>
        <dbReference type="Proteomes" id="UP000245138"/>
    </source>
</evidence>
<feature type="transmembrane region" description="Helical" evidence="12">
    <location>
        <begin position="213"/>
        <end position="232"/>
    </location>
</feature>
<feature type="transmembrane region" description="Helical" evidence="12">
    <location>
        <begin position="161"/>
        <end position="179"/>
    </location>
</feature>
<dbReference type="GO" id="GO:0009246">
    <property type="term" value="P:enterobacterial common antigen biosynthetic process"/>
    <property type="evidence" value="ECO:0007669"/>
    <property type="project" value="UniProtKB-UniRule"/>
</dbReference>
<dbReference type="Proteomes" id="UP000245138">
    <property type="component" value="Unassembled WGS sequence"/>
</dbReference>
<dbReference type="EC" id="2.7.8.33" evidence="12"/>
<comment type="caution">
    <text evidence="14">The sequence shown here is derived from an EMBL/GenBank/DDBJ whole genome shotgun (WGS) entry which is preliminary data.</text>
</comment>
<dbReference type="RefSeq" id="WP_109054854.1">
    <property type="nucleotide sequence ID" value="NZ_QDKJ01000009.1"/>
</dbReference>
<comment type="cofactor">
    <cofactor evidence="12 13">
        <name>Mg(2+)</name>
        <dbReference type="ChEBI" id="CHEBI:18420"/>
    </cofactor>
</comment>
<dbReference type="PANTHER" id="PTHR22926">
    <property type="entry name" value="PHOSPHO-N-ACETYLMURAMOYL-PENTAPEPTIDE-TRANSFERASE"/>
    <property type="match status" value="1"/>
</dbReference>
<keyword evidence="9 12" id="KW-1133">Transmembrane helix</keyword>
<keyword evidence="10 12" id="KW-0472">Membrane</keyword>
<sequence length="365" mass="40845">MNLLIMSIELLIIFLFSLGFLFFARQVARKIGLVDRPNYRKRHQGLIPLVGGISVFAGICFTFLITDYYIPNFRLYLLCAGVLVFVGALDDRFDISVKIRAVVQACVAAIMMGFAGLSLHNLGHIFGPWEMGLGPFGYLVTLFAVWAAINAFNMVDGIDGLLGGLSCVSFGAMGILLYLGGHMNLALWCFAMIAATLPYILLNLGVFGKRYKVFMGDAGSTMIGFTAIWILIQTTQGKQHPINPVTALWIIAIPLIDMIAIMYRRLHKGMSPFSPDRQHIHHLMMRAGFTSRQAFVLITLAAALLAAVGVLGEYLSFVPEWVMLALFLLTFLLYGYCLKRAWRVARFIKRIKRRMRNADEQKQFP</sequence>
<evidence type="ECO:0000256" key="6">
    <source>
        <dbReference type="ARBA" id="ARBA00022692"/>
    </source>
</evidence>
<feature type="transmembrane region" description="Helical" evidence="12">
    <location>
        <begin position="294"/>
        <end position="315"/>
    </location>
</feature>
<dbReference type="UniPathway" id="UPA00281"/>
<dbReference type="EMBL" id="QDKJ01000009">
    <property type="protein sequence ID" value="PWC11803.1"/>
    <property type="molecule type" value="Genomic_DNA"/>
</dbReference>
<keyword evidence="8 12" id="KW-0448">Lipopolysaccharide biosynthesis</keyword>
<feature type="transmembrane region" description="Helical" evidence="12">
    <location>
        <begin position="185"/>
        <end position="206"/>
    </location>
</feature>
<dbReference type="GO" id="GO:0044038">
    <property type="term" value="P:cell wall macromolecule biosynthetic process"/>
    <property type="evidence" value="ECO:0007669"/>
    <property type="project" value="TreeGrafter"/>
</dbReference>
<comment type="pathway">
    <text evidence="12">Bacterial outer membrane biogenesis; LPS O-antigen biosynthesis.</text>
</comment>
<comment type="function">
    <text evidence="12">Catalyzes the transfer of the GlcNAc-1-phosphate moiety from UDP-GlcNAc onto the carrier lipid undecaprenyl phosphate (C55-P), yielding GlcNAc-pyrophosphoryl-undecaprenyl (GlcNAc-PP-C55).</text>
</comment>
<dbReference type="PANTHER" id="PTHR22926:SF3">
    <property type="entry name" value="UNDECAPRENYL-PHOSPHATE ALPHA-N-ACETYLGLUCOSAMINYL 1-PHOSPHATE TRANSFERASE"/>
    <property type="match status" value="1"/>
</dbReference>
<feature type="transmembrane region" description="Helical" evidence="12">
    <location>
        <begin position="6"/>
        <end position="24"/>
    </location>
</feature>
<evidence type="ECO:0000256" key="5">
    <source>
        <dbReference type="ARBA" id="ARBA00022679"/>
    </source>
</evidence>
<keyword evidence="4 12" id="KW-0328">Glycosyltransferase</keyword>
<accession>A0A2U1TQX4</accession>
<feature type="binding site" evidence="13">
    <location>
        <position position="153"/>
    </location>
    <ligand>
        <name>Mg(2+)</name>
        <dbReference type="ChEBI" id="CHEBI:18420"/>
    </ligand>
</feature>
<evidence type="ECO:0000256" key="11">
    <source>
        <dbReference type="ARBA" id="ARBA00023211"/>
    </source>
</evidence>
<keyword evidence="7 12" id="KW-0460">Magnesium</keyword>
<evidence type="ECO:0000256" key="8">
    <source>
        <dbReference type="ARBA" id="ARBA00022985"/>
    </source>
</evidence>
<dbReference type="AlphaFoldDB" id="A0A2U1TQX4"/>
<keyword evidence="6 12" id="KW-0812">Transmembrane</keyword>
<feature type="transmembrane region" description="Helical" evidence="12">
    <location>
        <begin position="244"/>
        <end position="263"/>
    </location>
</feature>
<evidence type="ECO:0000256" key="10">
    <source>
        <dbReference type="ARBA" id="ARBA00023136"/>
    </source>
</evidence>
<dbReference type="InterPro" id="IPR000715">
    <property type="entry name" value="Glycosyl_transferase_4"/>
</dbReference>
<keyword evidence="11 12" id="KW-0464">Manganese</keyword>
<evidence type="ECO:0000256" key="1">
    <source>
        <dbReference type="ARBA" id="ARBA00004651"/>
    </source>
</evidence>
<keyword evidence="13" id="KW-0479">Metal-binding</keyword>
<feature type="transmembrane region" description="Helical" evidence="12">
    <location>
        <begin position="321"/>
        <end position="342"/>
    </location>
</feature>
<dbReference type="GO" id="GO:0036380">
    <property type="term" value="F:UDP-N-acetylglucosamine-undecaprenyl-phosphate N-acetylglucosaminephosphotransferase activity"/>
    <property type="evidence" value="ECO:0007669"/>
    <property type="project" value="UniProtKB-UniRule"/>
</dbReference>
<keyword evidence="15" id="KW-1185">Reference proteome</keyword>
<feature type="transmembrane region" description="Helical" evidence="12">
    <location>
        <begin position="101"/>
        <end position="119"/>
    </location>
</feature>
<evidence type="ECO:0000313" key="14">
    <source>
        <dbReference type="EMBL" id="PWC11803.1"/>
    </source>
</evidence>
<proteinExistence type="inferred from homology"/>
<comment type="similarity">
    <text evidence="12">Belongs to the glycosyltransferase 4 family. WecA subfamily.</text>
</comment>
<keyword evidence="2 12" id="KW-1003">Cell membrane</keyword>
<feature type="transmembrane region" description="Helical" evidence="12">
    <location>
        <begin position="131"/>
        <end position="149"/>
    </location>
</feature>
<comment type="subcellular location">
    <subcellularLocation>
        <location evidence="12">Cell inner membrane</location>
        <topology evidence="12">Multi-pass membrane protein</topology>
    </subcellularLocation>
    <subcellularLocation>
        <location evidence="1">Cell membrane</location>
        <topology evidence="1">Multi-pass membrane protein</topology>
    </subcellularLocation>
</comment>
<dbReference type="GO" id="GO:0030145">
    <property type="term" value="F:manganese ion binding"/>
    <property type="evidence" value="ECO:0007669"/>
    <property type="project" value="InterPro"/>
</dbReference>
<name>A0A2U1TQX4_9GAMM</name>
<dbReference type="GO" id="GO:0071555">
    <property type="term" value="P:cell wall organization"/>
    <property type="evidence" value="ECO:0007669"/>
    <property type="project" value="TreeGrafter"/>
</dbReference>
<dbReference type="OrthoDB" id="9783652at2"/>
<dbReference type="UniPathway" id="UPA00566"/>
<dbReference type="GO" id="GO:0016757">
    <property type="term" value="F:glycosyltransferase activity"/>
    <property type="evidence" value="ECO:0007669"/>
    <property type="project" value="UniProtKB-KW"/>
</dbReference>
<dbReference type="HAMAP" id="MF_02030">
    <property type="entry name" value="WecA_Gammaproteo"/>
    <property type="match status" value="1"/>
</dbReference>
<keyword evidence="3 12" id="KW-0997">Cell inner membrane</keyword>
<feature type="transmembrane region" description="Helical" evidence="12">
    <location>
        <begin position="45"/>
        <end position="65"/>
    </location>
</feature>
<dbReference type="Pfam" id="PF00953">
    <property type="entry name" value="Glycos_transf_4"/>
    <property type="match status" value="1"/>
</dbReference>
<dbReference type="NCBIfam" id="TIGR02380">
    <property type="entry name" value="ECA_wecA"/>
    <property type="match status" value="1"/>
</dbReference>
<comment type="cofactor">
    <cofactor evidence="12">
        <name>Mn(2+)</name>
        <dbReference type="ChEBI" id="CHEBI:29035"/>
    </cofactor>
</comment>
<reference evidence="14 15" key="1">
    <citation type="submission" date="2018-04" db="EMBL/GenBank/DDBJ databases">
        <title>Brenneria corticis sp.nov.</title>
        <authorList>
            <person name="Li Y."/>
        </authorList>
    </citation>
    <scope>NUCLEOTIDE SEQUENCE [LARGE SCALE GENOMIC DNA]</scope>
    <source>
        <strain evidence="14 15">LMG 27715</strain>
    </source>
</reference>
<feature type="binding site" evidence="13">
    <location>
        <position position="217"/>
    </location>
    <ligand>
        <name>Mg(2+)</name>
        <dbReference type="ChEBI" id="CHEBI:18420"/>
    </ligand>
</feature>
<evidence type="ECO:0000256" key="7">
    <source>
        <dbReference type="ARBA" id="ARBA00022842"/>
    </source>
</evidence>
<dbReference type="GO" id="GO:0009243">
    <property type="term" value="P:O antigen biosynthetic process"/>
    <property type="evidence" value="ECO:0007669"/>
    <property type="project" value="UniProtKB-UniRule"/>
</dbReference>
<evidence type="ECO:0000256" key="12">
    <source>
        <dbReference type="HAMAP-Rule" id="MF_02030"/>
    </source>
</evidence>
<keyword evidence="5 12" id="KW-0808">Transferase</keyword>
<organism evidence="14 15">
    <name type="scientific">Brenneria roseae subsp. americana</name>
    <dbReference type="NCBI Taxonomy" id="1508507"/>
    <lineage>
        <taxon>Bacteria</taxon>
        <taxon>Pseudomonadati</taxon>
        <taxon>Pseudomonadota</taxon>
        <taxon>Gammaproteobacteria</taxon>
        <taxon>Enterobacterales</taxon>
        <taxon>Pectobacteriaceae</taxon>
        <taxon>Brenneria</taxon>
    </lineage>
</organism>
<feature type="transmembrane region" description="Helical" evidence="12">
    <location>
        <begin position="71"/>
        <end position="89"/>
    </location>
</feature>
<dbReference type="InterPro" id="IPR012750">
    <property type="entry name" value="ECA_WecA-rel"/>
</dbReference>
<evidence type="ECO:0000256" key="3">
    <source>
        <dbReference type="ARBA" id="ARBA00022519"/>
    </source>
</evidence>
<gene>
    <name evidence="12" type="primary">wecA</name>
    <name evidence="14" type="ORF">B4923_13355</name>
</gene>
<evidence type="ECO:0000256" key="2">
    <source>
        <dbReference type="ARBA" id="ARBA00022475"/>
    </source>
</evidence>
<evidence type="ECO:0000256" key="4">
    <source>
        <dbReference type="ARBA" id="ARBA00022676"/>
    </source>
</evidence>
<dbReference type="GO" id="GO:0005886">
    <property type="term" value="C:plasma membrane"/>
    <property type="evidence" value="ECO:0007669"/>
    <property type="project" value="UniProtKB-SubCell"/>
</dbReference>
<dbReference type="GO" id="GO:0009276">
    <property type="term" value="C:Gram-negative-bacterium-type cell wall"/>
    <property type="evidence" value="ECO:0007669"/>
    <property type="project" value="InterPro"/>
</dbReference>
<protein>
    <recommendedName>
        <fullName evidence="12">Undecaprenyl-phosphate alpha-N-acetylglucosaminyl 1-phosphate transferase</fullName>
        <ecNumber evidence="12">2.7.8.33</ecNumber>
    </recommendedName>
    <alternativeName>
        <fullName evidence="12">UDP-GlcNAc:undecaprenyl-phosphate GlcNAc-1-phosphate transferase</fullName>
    </alternativeName>
    <alternativeName>
        <fullName evidence="12">Undecaprenyl-phosphate GlcNAc-1-phosphate transferase</fullName>
    </alternativeName>
</protein>
<comment type="catalytic activity">
    <reaction evidence="12">
        <text>di-trans,octa-cis-undecaprenyl phosphate + UDP-N-acetyl-alpha-D-glucosamine = N-acetyl-alpha-D-glucosaminyl-di-trans,octa-cis-undecaprenyl diphosphate + UMP</text>
        <dbReference type="Rhea" id="RHEA:28090"/>
        <dbReference type="ChEBI" id="CHEBI:57705"/>
        <dbReference type="ChEBI" id="CHEBI:57865"/>
        <dbReference type="ChEBI" id="CHEBI:60392"/>
        <dbReference type="ChEBI" id="CHEBI:62959"/>
        <dbReference type="EC" id="2.7.8.33"/>
    </reaction>
</comment>
<comment type="pathway">
    <text evidence="12">Bacterial outer membrane biogenesis; enterobacterial common antigen biosynthesis.</text>
</comment>
<dbReference type="CDD" id="cd06853">
    <property type="entry name" value="GT_WecA_like"/>
    <property type="match status" value="1"/>
</dbReference>